<feature type="region of interest" description="Disordered" evidence="1">
    <location>
        <begin position="1"/>
        <end position="27"/>
    </location>
</feature>
<feature type="non-terminal residue" evidence="2">
    <location>
        <position position="27"/>
    </location>
</feature>
<accession>A0A392VPK5</accession>
<comment type="caution">
    <text evidence="2">The sequence shown here is derived from an EMBL/GenBank/DDBJ whole genome shotgun (WGS) entry which is preliminary data.</text>
</comment>
<dbReference type="AlphaFoldDB" id="A0A392VPK5"/>
<dbReference type="Proteomes" id="UP000265520">
    <property type="component" value="Unassembled WGS sequence"/>
</dbReference>
<evidence type="ECO:0000256" key="1">
    <source>
        <dbReference type="SAM" id="MobiDB-lite"/>
    </source>
</evidence>
<organism evidence="2 3">
    <name type="scientific">Trifolium medium</name>
    <dbReference type="NCBI Taxonomy" id="97028"/>
    <lineage>
        <taxon>Eukaryota</taxon>
        <taxon>Viridiplantae</taxon>
        <taxon>Streptophyta</taxon>
        <taxon>Embryophyta</taxon>
        <taxon>Tracheophyta</taxon>
        <taxon>Spermatophyta</taxon>
        <taxon>Magnoliopsida</taxon>
        <taxon>eudicotyledons</taxon>
        <taxon>Gunneridae</taxon>
        <taxon>Pentapetalae</taxon>
        <taxon>rosids</taxon>
        <taxon>fabids</taxon>
        <taxon>Fabales</taxon>
        <taxon>Fabaceae</taxon>
        <taxon>Papilionoideae</taxon>
        <taxon>50 kb inversion clade</taxon>
        <taxon>NPAAA clade</taxon>
        <taxon>Hologalegina</taxon>
        <taxon>IRL clade</taxon>
        <taxon>Trifolieae</taxon>
        <taxon>Trifolium</taxon>
    </lineage>
</organism>
<evidence type="ECO:0000313" key="2">
    <source>
        <dbReference type="EMBL" id="MCI89807.1"/>
    </source>
</evidence>
<protein>
    <submittedName>
        <fullName evidence="2">Uncharacterized protein</fullName>
    </submittedName>
</protein>
<dbReference type="EMBL" id="LXQA011228206">
    <property type="protein sequence ID" value="MCI89807.1"/>
    <property type="molecule type" value="Genomic_DNA"/>
</dbReference>
<sequence length="27" mass="2761">MSNKGGQGALKGRQPPTIGSRFSSVLS</sequence>
<keyword evidence="3" id="KW-1185">Reference proteome</keyword>
<name>A0A392VPK5_9FABA</name>
<evidence type="ECO:0000313" key="3">
    <source>
        <dbReference type="Proteomes" id="UP000265520"/>
    </source>
</evidence>
<proteinExistence type="predicted"/>
<reference evidence="2 3" key="1">
    <citation type="journal article" date="2018" name="Front. Plant Sci.">
        <title>Red Clover (Trifolium pratense) and Zigzag Clover (T. medium) - A Picture of Genomic Similarities and Differences.</title>
        <authorList>
            <person name="Dluhosova J."/>
            <person name="Istvanek J."/>
            <person name="Nedelnik J."/>
            <person name="Repkova J."/>
        </authorList>
    </citation>
    <scope>NUCLEOTIDE SEQUENCE [LARGE SCALE GENOMIC DNA]</scope>
    <source>
        <strain evidence="3">cv. 10/8</strain>
        <tissue evidence="2">Leaf</tissue>
    </source>
</reference>